<feature type="compositionally biased region" description="Basic and acidic residues" evidence="1">
    <location>
        <begin position="80"/>
        <end position="104"/>
    </location>
</feature>
<comment type="caution">
    <text evidence="2">The sequence shown here is derived from an EMBL/GenBank/DDBJ whole genome shotgun (WGS) entry which is preliminary data.</text>
</comment>
<feature type="compositionally biased region" description="Low complexity" evidence="1">
    <location>
        <begin position="107"/>
        <end position="121"/>
    </location>
</feature>
<organism evidence="2 3">
    <name type="scientific">Panicum virgatum</name>
    <name type="common">Blackwell switchgrass</name>
    <dbReference type="NCBI Taxonomy" id="38727"/>
    <lineage>
        <taxon>Eukaryota</taxon>
        <taxon>Viridiplantae</taxon>
        <taxon>Streptophyta</taxon>
        <taxon>Embryophyta</taxon>
        <taxon>Tracheophyta</taxon>
        <taxon>Spermatophyta</taxon>
        <taxon>Magnoliopsida</taxon>
        <taxon>Liliopsida</taxon>
        <taxon>Poales</taxon>
        <taxon>Poaceae</taxon>
        <taxon>PACMAD clade</taxon>
        <taxon>Panicoideae</taxon>
        <taxon>Panicodae</taxon>
        <taxon>Paniceae</taxon>
        <taxon>Panicinae</taxon>
        <taxon>Panicum</taxon>
        <taxon>Panicum sect. Hiantes</taxon>
    </lineage>
</organism>
<gene>
    <name evidence="2" type="ORF">PVAP13_9NG041900</name>
</gene>
<protein>
    <submittedName>
        <fullName evidence="2">Uncharacterized protein</fullName>
    </submittedName>
</protein>
<sequence>MASLAGCTPPAHSPPPSAPLPVSPRTPVSPGPPPPCSPRSREPAPPPSPPAPELEQPLLFSAGATVPLLLRRRVAASAEPRVKPDAPLRRAGLRRGEGGREDGRGGAAAAATGAAQVVAGAEGERGRSAAVECGGAVREGKGDGGRRLARSRSSLEPPSRHCRRPRRGRKEAEEEGRQIRPRRSSRRAPGSDGARHPPPRRAVRLLSMLPPTRCAQ</sequence>
<evidence type="ECO:0000256" key="1">
    <source>
        <dbReference type="SAM" id="MobiDB-lite"/>
    </source>
</evidence>
<feature type="region of interest" description="Disordered" evidence="1">
    <location>
        <begin position="1"/>
        <end position="59"/>
    </location>
</feature>
<evidence type="ECO:0000313" key="3">
    <source>
        <dbReference type="Proteomes" id="UP000823388"/>
    </source>
</evidence>
<feature type="compositionally biased region" description="Basic residues" evidence="1">
    <location>
        <begin position="160"/>
        <end position="169"/>
    </location>
</feature>
<dbReference type="Proteomes" id="UP000823388">
    <property type="component" value="Chromosome 9N"/>
</dbReference>
<accession>A0A8T0MFV4</accession>
<evidence type="ECO:0000313" key="2">
    <source>
        <dbReference type="EMBL" id="KAG2534982.1"/>
    </source>
</evidence>
<feature type="region of interest" description="Disordered" evidence="1">
    <location>
        <begin position="75"/>
        <end position="216"/>
    </location>
</feature>
<keyword evidence="3" id="KW-1185">Reference proteome</keyword>
<reference evidence="2" key="1">
    <citation type="submission" date="2020-05" db="EMBL/GenBank/DDBJ databases">
        <title>WGS assembly of Panicum virgatum.</title>
        <authorList>
            <person name="Lovell J.T."/>
            <person name="Jenkins J."/>
            <person name="Shu S."/>
            <person name="Juenger T.E."/>
            <person name="Schmutz J."/>
        </authorList>
    </citation>
    <scope>NUCLEOTIDE SEQUENCE</scope>
    <source>
        <strain evidence="2">AP13</strain>
    </source>
</reference>
<proteinExistence type="predicted"/>
<dbReference type="EMBL" id="CM029054">
    <property type="protein sequence ID" value="KAG2534982.1"/>
    <property type="molecule type" value="Genomic_DNA"/>
</dbReference>
<dbReference type="AlphaFoldDB" id="A0A8T0MFV4"/>
<feature type="compositionally biased region" description="Pro residues" evidence="1">
    <location>
        <begin position="11"/>
        <end position="52"/>
    </location>
</feature>
<name>A0A8T0MFV4_PANVG</name>